<evidence type="ECO:0000313" key="4">
    <source>
        <dbReference type="Proteomes" id="UP000301751"/>
    </source>
</evidence>
<keyword evidence="3" id="KW-0808">Transferase</keyword>
<dbReference type="AlphaFoldDB" id="A0A480AXF1"/>
<dbReference type="Proteomes" id="UP000301751">
    <property type="component" value="Unassembled WGS sequence"/>
</dbReference>
<evidence type="ECO:0000259" key="1">
    <source>
        <dbReference type="PROSITE" id="PS50404"/>
    </source>
</evidence>
<dbReference type="SFLD" id="SFLDG01150">
    <property type="entry name" value="Main.1:_Beta-like"/>
    <property type="match status" value="1"/>
</dbReference>
<keyword evidence="4" id="KW-1185">Reference proteome</keyword>
<dbReference type="PANTHER" id="PTHR44051">
    <property type="entry name" value="GLUTATHIONE S-TRANSFERASE-RELATED"/>
    <property type="match status" value="1"/>
</dbReference>
<reference evidence="4" key="1">
    <citation type="submission" date="2019-03" db="EMBL/GenBank/DDBJ databases">
        <title>Aquabacterium pictum sp.nov., the first bacteriochlorophyll a-containing freshwater bacterium in the genus Aquabacterium of the class Betaproteobacteria.</title>
        <authorList>
            <person name="Hirose S."/>
            <person name="Tank M."/>
            <person name="Hara E."/>
            <person name="Tamaki H."/>
            <person name="Takaichi S."/>
            <person name="Haruta S."/>
            <person name="Hanada S."/>
        </authorList>
    </citation>
    <scope>NUCLEOTIDE SEQUENCE [LARGE SCALE GENOMIC DNA]</scope>
    <source>
        <strain evidence="4">W35</strain>
    </source>
</reference>
<feature type="domain" description="GST N-terminal" evidence="1">
    <location>
        <begin position="1"/>
        <end position="80"/>
    </location>
</feature>
<feature type="domain" description="GST C-terminal" evidence="2">
    <location>
        <begin position="86"/>
        <end position="223"/>
    </location>
</feature>
<accession>A0A480AXF1</accession>
<comment type="caution">
    <text evidence="3">The sequence shown here is derived from an EMBL/GenBank/DDBJ whole genome shotgun (WGS) entry which is preliminary data.</text>
</comment>
<dbReference type="InterPro" id="IPR004045">
    <property type="entry name" value="Glutathione_S-Trfase_N"/>
</dbReference>
<dbReference type="PANTHER" id="PTHR44051:SF8">
    <property type="entry name" value="GLUTATHIONE S-TRANSFERASE GSTA"/>
    <property type="match status" value="1"/>
</dbReference>
<sequence length="224" mass="24322">MLDLHYAPGNANLAPHMLLHALDLPHRLVLVDRGSDAHKGPAYLALNPNGLIPVLVDGDLVLYETAAICLHLADQRPGHGLLPAPGTAARGEAVKWLVWMATTLQTTLMHHFYPARVLGDAYLADHPDVTAHVSAHAQQQVGMLLGQIEAQLARHGGDWLLPGAGPTVPDYYGLMLCRWTRGFQGDASPPARTRPGLAPWLQRLLARPEVQRTWAAEGLQAPFI</sequence>
<dbReference type="CDD" id="cd03057">
    <property type="entry name" value="GST_N_Beta"/>
    <property type="match status" value="1"/>
</dbReference>
<dbReference type="Gene3D" id="1.20.1050.10">
    <property type="match status" value="1"/>
</dbReference>
<proteinExistence type="predicted"/>
<dbReference type="GO" id="GO:0016740">
    <property type="term" value="F:transferase activity"/>
    <property type="evidence" value="ECO:0007669"/>
    <property type="project" value="UniProtKB-KW"/>
</dbReference>
<dbReference type="OrthoDB" id="3828095at2"/>
<dbReference type="InterPro" id="IPR036249">
    <property type="entry name" value="Thioredoxin-like_sf"/>
</dbReference>
<dbReference type="InterPro" id="IPR036282">
    <property type="entry name" value="Glutathione-S-Trfase_C_sf"/>
</dbReference>
<protein>
    <submittedName>
        <fullName evidence="3">Glutathione S-transferase</fullName>
    </submittedName>
</protein>
<dbReference type="RefSeq" id="WP_137734204.1">
    <property type="nucleotide sequence ID" value="NZ_BJCL01000009.1"/>
</dbReference>
<dbReference type="Pfam" id="PF13409">
    <property type="entry name" value="GST_N_2"/>
    <property type="match status" value="1"/>
</dbReference>
<dbReference type="InterPro" id="IPR040079">
    <property type="entry name" value="Glutathione_S-Trfase"/>
</dbReference>
<dbReference type="InterPro" id="IPR010987">
    <property type="entry name" value="Glutathione-S-Trfase_C-like"/>
</dbReference>
<dbReference type="Gene3D" id="3.40.30.10">
    <property type="entry name" value="Glutaredoxin"/>
    <property type="match status" value="1"/>
</dbReference>
<dbReference type="SFLD" id="SFLDS00019">
    <property type="entry name" value="Glutathione_Transferase_(cytos"/>
    <property type="match status" value="1"/>
</dbReference>
<evidence type="ECO:0000259" key="2">
    <source>
        <dbReference type="PROSITE" id="PS50405"/>
    </source>
</evidence>
<dbReference type="SUPFAM" id="SSF47616">
    <property type="entry name" value="GST C-terminal domain-like"/>
    <property type="match status" value="1"/>
</dbReference>
<dbReference type="SUPFAM" id="SSF52833">
    <property type="entry name" value="Thioredoxin-like"/>
    <property type="match status" value="1"/>
</dbReference>
<evidence type="ECO:0000313" key="3">
    <source>
        <dbReference type="EMBL" id="GCL64485.1"/>
    </source>
</evidence>
<dbReference type="PROSITE" id="PS50404">
    <property type="entry name" value="GST_NTER"/>
    <property type="match status" value="1"/>
</dbReference>
<name>A0A480AXF1_9BURK</name>
<dbReference type="EMBL" id="BJCL01000009">
    <property type="protein sequence ID" value="GCL64485.1"/>
    <property type="molecule type" value="Genomic_DNA"/>
</dbReference>
<organism evidence="3 4">
    <name type="scientific">Pseudaquabacterium pictum</name>
    <dbReference type="NCBI Taxonomy" id="2315236"/>
    <lineage>
        <taxon>Bacteria</taxon>
        <taxon>Pseudomonadati</taxon>
        <taxon>Pseudomonadota</taxon>
        <taxon>Betaproteobacteria</taxon>
        <taxon>Burkholderiales</taxon>
        <taxon>Sphaerotilaceae</taxon>
        <taxon>Pseudaquabacterium</taxon>
    </lineage>
</organism>
<dbReference type="PROSITE" id="PS50405">
    <property type="entry name" value="GST_CTER"/>
    <property type="match status" value="1"/>
</dbReference>
<dbReference type="SFLD" id="SFLDG00358">
    <property type="entry name" value="Main_(cytGST)"/>
    <property type="match status" value="1"/>
</dbReference>
<gene>
    <name evidence="3" type="primary">gst_2</name>
    <name evidence="3" type="ORF">AQPW35_35660</name>
</gene>